<dbReference type="Proteomes" id="UP001243375">
    <property type="component" value="Unassembled WGS sequence"/>
</dbReference>
<accession>A0ACC2WWG5</accession>
<sequence length="522" mass="57090">MWISRFNPDSIAEDVVIANDCITPSGSSSTSTPDTGSYIDTTETDADEEMSTPSFNANTGSQTLQSHLDNLLAESGGGTWPPTATAASAWPIALQPYHTIALLAPPHFVDSSALHPQHSDEYLRLRIRQSREWLTTELRGAIHLPSVLAILGDLDPGTRGGFLACLAYLAHLYRWGTIPVVRVAQDETSLPGLPEEVKVPMRVLHDALGIETTGGCLYTMTLLNVHPTHGLIYSNLRHLADIYPTAATAERLNAEIFYEMERLALPFYTAISALPTNLDNPRPLLQTALAALRASFKKFAETVHERKLAKDVWMSHAQGFHGWGLDGFDGVSGDHSLLIRAVDAFLGIGTGGMVVVPPREEEAQVVVENATPKSWSSWATSWWRTPLAVSQTPPQPKTITPIPYSEHYLPHAQNTFLAAIRSYNLRSHTSIASSPELAEIIKLVRLWRLGHTRKAVYYEDLNLPERRPMTASGGVYGGVSASDDDVAEGGGEHTGAEGGEVEQGEMIRRLEARLKARIEATR</sequence>
<comment type="caution">
    <text evidence="1">The sequence shown here is derived from an EMBL/GenBank/DDBJ whole genome shotgun (WGS) entry which is preliminary data.</text>
</comment>
<protein>
    <submittedName>
        <fullName evidence="1">Uncharacterized protein</fullName>
    </submittedName>
</protein>
<evidence type="ECO:0000313" key="1">
    <source>
        <dbReference type="EMBL" id="KAJ9115803.1"/>
    </source>
</evidence>
<keyword evidence="2" id="KW-1185">Reference proteome</keyword>
<dbReference type="EMBL" id="JASBWU010000015">
    <property type="protein sequence ID" value="KAJ9115803.1"/>
    <property type="molecule type" value="Genomic_DNA"/>
</dbReference>
<organism evidence="1 2">
    <name type="scientific">Naganishia vaughanmartiniae</name>
    <dbReference type="NCBI Taxonomy" id="1424756"/>
    <lineage>
        <taxon>Eukaryota</taxon>
        <taxon>Fungi</taxon>
        <taxon>Dikarya</taxon>
        <taxon>Basidiomycota</taxon>
        <taxon>Agaricomycotina</taxon>
        <taxon>Tremellomycetes</taxon>
        <taxon>Filobasidiales</taxon>
        <taxon>Filobasidiaceae</taxon>
        <taxon>Naganishia</taxon>
    </lineage>
</organism>
<proteinExistence type="predicted"/>
<name>A0ACC2WWG5_9TREE</name>
<evidence type="ECO:0000313" key="2">
    <source>
        <dbReference type="Proteomes" id="UP001243375"/>
    </source>
</evidence>
<reference evidence="1" key="1">
    <citation type="submission" date="2023-04" db="EMBL/GenBank/DDBJ databases">
        <title>Draft Genome sequencing of Naganishia species isolated from polar environments using Oxford Nanopore Technology.</title>
        <authorList>
            <person name="Leo P."/>
            <person name="Venkateswaran K."/>
        </authorList>
    </citation>
    <scope>NUCLEOTIDE SEQUENCE</scope>
    <source>
        <strain evidence="1">MNA-CCFEE 5425</strain>
    </source>
</reference>
<gene>
    <name evidence="1" type="ORF">QFC22_004944</name>
</gene>